<comment type="caution">
    <text evidence="3">The sequence shown here is derived from an EMBL/GenBank/DDBJ whole genome shotgun (WGS) entry which is preliminary data.</text>
</comment>
<dbReference type="AlphaFoldDB" id="A0AAW1K891"/>
<reference evidence="3" key="1">
    <citation type="submission" date="2024-03" db="EMBL/GenBank/DDBJ databases">
        <title>WGS assembly of Saponaria officinalis var. Norfolk2.</title>
        <authorList>
            <person name="Jenkins J."/>
            <person name="Shu S."/>
            <person name="Grimwood J."/>
            <person name="Barry K."/>
            <person name="Goodstein D."/>
            <person name="Schmutz J."/>
            <person name="Leebens-Mack J."/>
            <person name="Osbourn A."/>
        </authorList>
    </citation>
    <scope>NUCLEOTIDE SEQUENCE [LARGE SCALE GENOMIC DNA]</scope>
    <source>
        <strain evidence="3">JIC</strain>
    </source>
</reference>
<name>A0AAW1K891_SAPOF</name>
<proteinExistence type="predicted"/>
<feature type="compositionally biased region" description="Basic and acidic residues" evidence="1">
    <location>
        <begin position="385"/>
        <end position="397"/>
    </location>
</feature>
<feature type="region of interest" description="Disordered" evidence="1">
    <location>
        <begin position="1"/>
        <end position="24"/>
    </location>
</feature>
<dbReference type="PANTHER" id="PTHR33018">
    <property type="entry name" value="OS10G0338966 PROTEIN-RELATED"/>
    <property type="match status" value="1"/>
</dbReference>
<evidence type="ECO:0000313" key="4">
    <source>
        <dbReference type="Proteomes" id="UP001443914"/>
    </source>
</evidence>
<evidence type="ECO:0000256" key="1">
    <source>
        <dbReference type="SAM" id="MobiDB-lite"/>
    </source>
</evidence>
<protein>
    <recommendedName>
        <fullName evidence="2">DUF8039 domain-containing protein</fullName>
    </recommendedName>
</protein>
<dbReference type="PANTHER" id="PTHR33018:SF31">
    <property type="entry name" value="TRANSPOSASE, PTTA_EN_SPM, PLANT"/>
    <property type="match status" value="1"/>
</dbReference>
<dbReference type="EMBL" id="JBDFQZ010000006">
    <property type="protein sequence ID" value="KAK9714561.1"/>
    <property type="molecule type" value="Genomic_DNA"/>
</dbReference>
<feature type="compositionally biased region" description="Basic and acidic residues" evidence="1">
    <location>
        <begin position="368"/>
        <end position="377"/>
    </location>
</feature>
<dbReference type="Proteomes" id="UP001443914">
    <property type="component" value="Unassembled WGS sequence"/>
</dbReference>
<keyword evidence="4" id="KW-1185">Reference proteome</keyword>
<dbReference type="InterPro" id="IPR058352">
    <property type="entry name" value="DUF8039"/>
</dbReference>
<feature type="domain" description="DUF8039" evidence="2">
    <location>
        <begin position="269"/>
        <end position="356"/>
    </location>
</feature>
<gene>
    <name evidence="3" type="ORF">RND81_06G103300</name>
</gene>
<organism evidence="3 4">
    <name type="scientific">Saponaria officinalis</name>
    <name type="common">Common soapwort</name>
    <name type="synonym">Lychnis saponaria</name>
    <dbReference type="NCBI Taxonomy" id="3572"/>
    <lineage>
        <taxon>Eukaryota</taxon>
        <taxon>Viridiplantae</taxon>
        <taxon>Streptophyta</taxon>
        <taxon>Embryophyta</taxon>
        <taxon>Tracheophyta</taxon>
        <taxon>Spermatophyta</taxon>
        <taxon>Magnoliopsida</taxon>
        <taxon>eudicotyledons</taxon>
        <taxon>Gunneridae</taxon>
        <taxon>Pentapetalae</taxon>
        <taxon>Caryophyllales</taxon>
        <taxon>Caryophyllaceae</taxon>
        <taxon>Caryophylleae</taxon>
        <taxon>Saponaria</taxon>
    </lineage>
</organism>
<evidence type="ECO:0000259" key="2">
    <source>
        <dbReference type="Pfam" id="PF26133"/>
    </source>
</evidence>
<evidence type="ECO:0000313" key="3">
    <source>
        <dbReference type="EMBL" id="KAK9714561.1"/>
    </source>
</evidence>
<feature type="region of interest" description="Disordered" evidence="1">
    <location>
        <begin position="368"/>
        <end position="426"/>
    </location>
</feature>
<sequence>MGDDDPTSNQEKPSKKRGRRGTTTALNIRITTDDWSKVPDGQKETIWLDVKKKSDKARASQKNNIHPHYMGRAGYTGKNDQWFKEELEKETVENLDADPIQTQESVESRLTDRAYAWIKAHTPATRSPSPQTQKLIDDIKHWSEMVEKGEFVPSRLEDVLVKAIGKPDHPGRTRWVGSHVGLQTYFGKPTGRGPRGKLYSTDGMMLFKEKVKKETMAEMKVVMQQQFLELMNVCGMKLPPGFELNMRDSPISSQHLHQSSCHSVELRDPFSELQGPTPCRLGVLDFEDLVVVAEGMAWPWTENQTIHNTPLSRQNVRVSIDKILESKAPLPIPWGRFKKVGEVGGSFAQWPKSLVMMGLNEALSSDKFKSKETKESGNKAQQAKSTDKFKSKDKESGNKVNPEGQDDQEHNSLLCNTPILNGQNPA</sequence>
<accession>A0AAW1K891</accession>
<dbReference type="Pfam" id="PF26133">
    <property type="entry name" value="DUF8039"/>
    <property type="match status" value="1"/>
</dbReference>
<feature type="compositionally biased region" description="Polar residues" evidence="1">
    <location>
        <begin position="411"/>
        <end position="426"/>
    </location>
</feature>